<dbReference type="PROSITE" id="PS51063">
    <property type="entry name" value="HTH_CRP_2"/>
    <property type="match status" value="1"/>
</dbReference>
<protein>
    <submittedName>
        <fullName evidence="6">Crp/Fnr family transcriptional regulator</fullName>
    </submittedName>
</protein>
<dbReference type="Pfam" id="PF13545">
    <property type="entry name" value="HTH_Crp_2"/>
    <property type="match status" value="1"/>
</dbReference>
<keyword evidence="7" id="KW-1185">Reference proteome</keyword>
<evidence type="ECO:0000256" key="3">
    <source>
        <dbReference type="ARBA" id="ARBA00023163"/>
    </source>
</evidence>
<feature type="domain" description="HTH crp-type" evidence="5">
    <location>
        <begin position="158"/>
        <end position="231"/>
    </location>
</feature>
<dbReference type="PANTHER" id="PTHR24567">
    <property type="entry name" value="CRP FAMILY TRANSCRIPTIONAL REGULATORY PROTEIN"/>
    <property type="match status" value="1"/>
</dbReference>
<dbReference type="OrthoDB" id="190787at2"/>
<dbReference type="RefSeq" id="WP_131306339.1">
    <property type="nucleotide sequence ID" value="NZ_SJFN01000004.1"/>
</dbReference>
<dbReference type="GO" id="GO:0003677">
    <property type="term" value="F:DNA binding"/>
    <property type="evidence" value="ECO:0007669"/>
    <property type="project" value="UniProtKB-KW"/>
</dbReference>
<dbReference type="Gene3D" id="1.10.10.10">
    <property type="entry name" value="Winged helix-like DNA-binding domain superfamily/Winged helix DNA-binding domain"/>
    <property type="match status" value="1"/>
</dbReference>
<dbReference type="SUPFAM" id="SSF51206">
    <property type="entry name" value="cAMP-binding domain-like"/>
    <property type="match status" value="1"/>
</dbReference>
<evidence type="ECO:0000259" key="5">
    <source>
        <dbReference type="PROSITE" id="PS51063"/>
    </source>
</evidence>
<keyword evidence="2" id="KW-0238">DNA-binding</keyword>
<name>A0A4Q9VWM3_9HYPH</name>
<dbReference type="SMART" id="SM00419">
    <property type="entry name" value="HTH_CRP"/>
    <property type="match status" value="1"/>
</dbReference>
<dbReference type="GO" id="GO:0003700">
    <property type="term" value="F:DNA-binding transcription factor activity"/>
    <property type="evidence" value="ECO:0007669"/>
    <property type="project" value="TreeGrafter"/>
</dbReference>
<feature type="domain" description="Cyclic nucleotide-binding" evidence="4">
    <location>
        <begin position="24"/>
        <end position="127"/>
    </location>
</feature>
<dbReference type="CDD" id="cd00038">
    <property type="entry name" value="CAP_ED"/>
    <property type="match status" value="1"/>
</dbReference>
<evidence type="ECO:0000313" key="6">
    <source>
        <dbReference type="EMBL" id="TBW40301.1"/>
    </source>
</evidence>
<dbReference type="InterPro" id="IPR018490">
    <property type="entry name" value="cNMP-bd_dom_sf"/>
</dbReference>
<dbReference type="InterPro" id="IPR036390">
    <property type="entry name" value="WH_DNA-bd_sf"/>
</dbReference>
<dbReference type="Gene3D" id="2.60.120.10">
    <property type="entry name" value="Jelly Rolls"/>
    <property type="match status" value="1"/>
</dbReference>
<comment type="caution">
    <text evidence="6">The sequence shown here is derived from an EMBL/GenBank/DDBJ whole genome shotgun (WGS) entry which is preliminary data.</text>
</comment>
<dbReference type="InterPro" id="IPR014710">
    <property type="entry name" value="RmlC-like_jellyroll"/>
</dbReference>
<evidence type="ECO:0000313" key="7">
    <source>
        <dbReference type="Proteomes" id="UP000292781"/>
    </source>
</evidence>
<dbReference type="InterPro" id="IPR012318">
    <property type="entry name" value="HTH_CRP"/>
</dbReference>
<keyword evidence="3" id="KW-0804">Transcription</keyword>
<dbReference type="Proteomes" id="UP000292781">
    <property type="component" value="Unassembled WGS sequence"/>
</dbReference>
<evidence type="ECO:0000259" key="4">
    <source>
        <dbReference type="PROSITE" id="PS50042"/>
    </source>
</evidence>
<proteinExistence type="predicted"/>
<sequence length="243" mass="26102">MNSPSRDRPDLDPADLARLREVALFRHVDADVCAAILGGARPLPLPRGSTIMTQGAPADAFHVILEGWVKLYRRQPDGGEAVVAVMTAGESFAEAVMFMGGRYPVTGEAVSDVRLLRIEAATLRTAIRADGRVAIALLASIAHHTEVLSEHVEAIKALSAPQRVADFVVDLARRTFGRDVAGRLALKLPYDKALIARRLGMTPESFSRALVTLREAGVKVSRDAVTIADLDRLDGYARSGEGA</sequence>
<dbReference type="PANTHER" id="PTHR24567:SF74">
    <property type="entry name" value="HTH-TYPE TRANSCRIPTIONAL REGULATOR ARCR"/>
    <property type="match status" value="1"/>
</dbReference>
<gene>
    <name evidence="6" type="ORF">EYW49_03730</name>
</gene>
<reference evidence="6 7" key="1">
    <citation type="submission" date="2019-02" db="EMBL/GenBank/DDBJ databases">
        <title>Siculibacillus lacustris gen. nov., sp. nov., a new rosette-forming bacterium isolated from a freshwater crater lake (Lake St. Ana, Romania).</title>
        <authorList>
            <person name="Felfoldi T."/>
            <person name="Marton Z."/>
            <person name="Szabo A."/>
            <person name="Mentes A."/>
            <person name="Boka K."/>
            <person name="Marialigeti K."/>
            <person name="Mathe I."/>
            <person name="Koncz M."/>
            <person name="Schumann P."/>
            <person name="Toth E."/>
        </authorList>
    </citation>
    <scope>NUCLEOTIDE SEQUENCE [LARGE SCALE GENOMIC DNA]</scope>
    <source>
        <strain evidence="6 7">SA-279</strain>
    </source>
</reference>
<dbReference type="Pfam" id="PF00027">
    <property type="entry name" value="cNMP_binding"/>
    <property type="match status" value="1"/>
</dbReference>
<organism evidence="6 7">
    <name type="scientific">Siculibacillus lacustris</name>
    <dbReference type="NCBI Taxonomy" id="1549641"/>
    <lineage>
        <taxon>Bacteria</taxon>
        <taxon>Pseudomonadati</taxon>
        <taxon>Pseudomonadota</taxon>
        <taxon>Alphaproteobacteria</taxon>
        <taxon>Hyphomicrobiales</taxon>
        <taxon>Ancalomicrobiaceae</taxon>
        <taxon>Siculibacillus</taxon>
    </lineage>
</organism>
<keyword evidence="1" id="KW-0805">Transcription regulation</keyword>
<dbReference type="InterPro" id="IPR000595">
    <property type="entry name" value="cNMP-bd_dom"/>
</dbReference>
<evidence type="ECO:0000256" key="2">
    <source>
        <dbReference type="ARBA" id="ARBA00023125"/>
    </source>
</evidence>
<evidence type="ECO:0000256" key="1">
    <source>
        <dbReference type="ARBA" id="ARBA00023015"/>
    </source>
</evidence>
<dbReference type="SUPFAM" id="SSF46785">
    <property type="entry name" value="Winged helix' DNA-binding domain"/>
    <property type="match status" value="1"/>
</dbReference>
<dbReference type="EMBL" id="SJFN01000004">
    <property type="protein sequence ID" value="TBW40301.1"/>
    <property type="molecule type" value="Genomic_DNA"/>
</dbReference>
<dbReference type="AlphaFoldDB" id="A0A4Q9VWM3"/>
<accession>A0A4Q9VWM3</accession>
<dbReference type="GO" id="GO:0005829">
    <property type="term" value="C:cytosol"/>
    <property type="evidence" value="ECO:0007669"/>
    <property type="project" value="TreeGrafter"/>
</dbReference>
<dbReference type="InterPro" id="IPR050397">
    <property type="entry name" value="Env_Response_Regulators"/>
</dbReference>
<dbReference type="InterPro" id="IPR036388">
    <property type="entry name" value="WH-like_DNA-bd_sf"/>
</dbReference>
<dbReference type="SMART" id="SM00100">
    <property type="entry name" value="cNMP"/>
    <property type="match status" value="1"/>
</dbReference>
<dbReference type="PROSITE" id="PS50042">
    <property type="entry name" value="CNMP_BINDING_3"/>
    <property type="match status" value="1"/>
</dbReference>